<feature type="compositionally biased region" description="Basic residues" evidence="1">
    <location>
        <begin position="551"/>
        <end position="567"/>
    </location>
</feature>
<protein>
    <recommendedName>
        <fullName evidence="2">eCIS core domain-containing protein</fullName>
    </recommendedName>
</protein>
<dbReference type="EMBL" id="AMZN01000027">
    <property type="protein sequence ID" value="ELR72095.1"/>
    <property type="molecule type" value="Genomic_DNA"/>
</dbReference>
<reference evidence="3 4" key="1">
    <citation type="submission" date="2012-12" db="EMBL/GenBank/DDBJ databases">
        <title>Genome assembly of Fulvivirga imtechensis AK7.</title>
        <authorList>
            <person name="Nupur N."/>
            <person name="Khatri I."/>
            <person name="Kumar R."/>
            <person name="Subramanian S."/>
            <person name="Pinnaka A."/>
        </authorList>
    </citation>
    <scope>NUCLEOTIDE SEQUENCE [LARGE SCALE GENOMIC DNA]</scope>
    <source>
        <strain evidence="3 4">AK7</strain>
    </source>
</reference>
<dbReference type="STRING" id="1237149.C900_01837"/>
<dbReference type="OrthoDB" id="4317910at2"/>
<dbReference type="RefSeq" id="WP_009579279.1">
    <property type="nucleotide sequence ID" value="NZ_AMZN01000027.1"/>
</dbReference>
<accession>L8JTD5</accession>
<dbReference type="Pfam" id="PF13699">
    <property type="entry name" value="eCIS_core"/>
    <property type="match status" value="1"/>
</dbReference>
<evidence type="ECO:0000256" key="1">
    <source>
        <dbReference type="SAM" id="MobiDB-lite"/>
    </source>
</evidence>
<evidence type="ECO:0000313" key="3">
    <source>
        <dbReference type="EMBL" id="ELR72095.1"/>
    </source>
</evidence>
<dbReference type="eggNOG" id="COG3064">
    <property type="taxonomic scope" value="Bacteria"/>
</dbReference>
<feature type="domain" description="eCIS core" evidence="2">
    <location>
        <begin position="193"/>
        <end position="268"/>
    </location>
</feature>
<feature type="region of interest" description="Disordered" evidence="1">
    <location>
        <begin position="549"/>
        <end position="590"/>
    </location>
</feature>
<gene>
    <name evidence="3" type="ORF">C900_01837</name>
</gene>
<evidence type="ECO:0000313" key="4">
    <source>
        <dbReference type="Proteomes" id="UP000011135"/>
    </source>
</evidence>
<proteinExistence type="predicted"/>
<comment type="caution">
    <text evidence="3">The sequence shown here is derived from an EMBL/GenBank/DDBJ whole genome shotgun (WGS) entry which is preliminary data.</text>
</comment>
<sequence>MDGHKPEVKNSDRKIINRLNQPDEASMGHLPTDPRLQPAIDSIHGNENILPKMMAREPEHDLQMKCEECEEEEQIQMQAEKQVMKMAGNADGEDDGISIQTKLKIGSPDDKYEKEADAVADKVMMMPDRDEEEMAQMKSLGTVSPIQMKCKECEEELTLQMKPEMQMLSGEQNHASDDISSTLSTSAGMGQAMSASVRSDLETKMGADFSDVKVHTDSKAVQMNEELGAQAFTHGTDIYFNSGNYSPDSSQGKHLLAHELTHVIQQTGKIQTRSTPEIQKFDAHEKIEEKLRGKNSEMITEAPIPGGDTLGKGFGKLGYADLYKSTGSVITGIYGAKYREEEDETTGQKTKKFAYKNISDTKLLHTPQGTFSNNPQLVKSPVSVFQHEDGSTKHFVKTTEVPSSTKNTLITGGFPKDFFVGDIKKGDDSLTAAKRQLKNYREGFQDFSQHAGSHFGIAAMNEGQLYKDVEIPEGLDYSKFATQNALEGDGILLDKAGKYTRRYWLYPYREEGLYLYIWLPHPWRSHVPKFQQAGKDVMDELDKVNKGLKVSQKKPGKSIDTKRKKVQKKDEAKVKQKNKQKSIQKKDTDWAAHKKSYMQARKTWKNEHGDKYLKRKDIDTIVEDKIEFDKKVGIPLTAHGDFGKVAKQFKQIEFWAGEKGWAFAELRFLLGDKFDTLAKKFEEIKERTRKTRTKANSLSGSGISVGWKKKVIKLLMKGFKIGFQAFIAETYAVFAGCIGGVIQKFEESFTDMEEVEALMKELEGLKTQVETLLTEITAKYDAQMQAFEAILDQMEDVKFYAEILSTAETLIRAGVQVVSCLSPPALGCLWGLVAQVGIEVGLNLVVGTEWFENKFMRPLVKELVDKFLKDDILSFMNKLFAEVGLADYIKDVDACKVRVGASAGAGTGWYSGTPTIPASQYKQHAAAWEAKYKDQILGDIATAFNQGASGKKAVTKQEVEDFMKEVQKKNMSIEDFKASVASGKKGENKFDFDAIKGAVQSSGTESGEGGEGAGVAVIDGSKVANNDADKGTNAPNTSYVVDAHSSHTKHSEPALTIWIYENGEHIATLVKVPSRVIKRKWWPSESDKQKLEIHYSIPKKIPIIKGYFIAKGRTIYGYAKP</sequence>
<keyword evidence="4" id="KW-1185">Reference proteome</keyword>
<evidence type="ECO:0000259" key="2">
    <source>
        <dbReference type="Pfam" id="PF13699"/>
    </source>
</evidence>
<name>L8JTD5_9BACT</name>
<organism evidence="3 4">
    <name type="scientific">Fulvivirga imtechensis AK7</name>
    <dbReference type="NCBI Taxonomy" id="1237149"/>
    <lineage>
        <taxon>Bacteria</taxon>
        <taxon>Pseudomonadati</taxon>
        <taxon>Bacteroidota</taxon>
        <taxon>Cytophagia</taxon>
        <taxon>Cytophagales</taxon>
        <taxon>Fulvivirgaceae</taxon>
        <taxon>Fulvivirga</taxon>
    </lineage>
</organism>
<feature type="compositionally biased region" description="Basic and acidic residues" evidence="1">
    <location>
        <begin position="1"/>
        <end position="15"/>
    </location>
</feature>
<feature type="region of interest" description="Disordered" evidence="1">
    <location>
        <begin position="1"/>
        <end position="37"/>
    </location>
</feature>
<dbReference type="AlphaFoldDB" id="L8JTD5"/>
<dbReference type="InterPro" id="IPR025295">
    <property type="entry name" value="eCIS_core_dom"/>
</dbReference>
<dbReference type="PATRIC" id="fig|1237149.3.peg.1791"/>
<dbReference type="Proteomes" id="UP000011135">
    <property type="component" value="Unassembled WGS sequence"/>
</dbReference>